<dbReference type="GO" id="GO:0004386">
    <property type="term" value="F:helicase activity"/>
    <property type="evidence" value="ECO:0007669"/>
    <property type="project" value="UniProtKB-KW"/>
</dbReference>
<dbReference type="InterPro" id="IPR049468">
    <property type="entry name" value="Restrct_endonuc-II-like_dom"/>
</dbReference>
<dbReference type="SUPFAM" id="SSF52540">
    <property type="entry name" value="P-loop containing nucleoside triphosphate hydrolases"/>
    <property type="match status" value="1"/>
</dbReference>
<name>A0ABS2CQH7_9MICO</name>
<dbReference type="Pfam" id="PF18741">
    <property type="entry name" value="MTES_1575"/>
    <property type="match status" value="1"/>
</dbReference>
<feature type="region of interest" description="Disordered" evidence="1">
    <location>
        <begin position="791"/>
        <end position="811"/>
    </location>
</feature>
<reference evidence="4" key="1">
    <citation type="submission" date="2021-02" db="EMBL/GenBank/DDBJ databases">
        <title>Phycicoccus sp. MQZ13P-5T, whole genome shotgun sequence.</title>
        <authorList>
            <person name="Tuo L."/>
        </authorList>
    </citation>
    <scope>NUCLEOTIDE SEQUENCE</scope>
    <source>
        <strain evidence="4">MQZ13P-5</strain>
    </source>
</reference>
<sequence>MSVAPDAATLRAERVAEARARWTRHLVELGGPNTLLWYRDLPVGTLDLSTAHLGARSGLLAGEETRLSDLVREPHALEEARERLARIHDTATEIEREHGVRTCFLGIGMASWTVVLEDGRVVPRQPGAPVFLRACATRPADARRSDWLLEPGDELEVNPALVEFMASEHGIVLDTDRLEALVTASGAVDPYPAYAALAEACHEVPDLSVDPRVVVSTFPYHKAPLVADLGAQADALARHDVVAALAGYADALPAVSVGADTDGGERPAEDVLVLDADAAQREAVESVRAGSHLVLHAPPGTGASQTIANLVAALAADGRRVLVVSPKRTALTSVHERLASVGLGDLVLDLPDGGHGRRAAVRGLVEGLDRALEQGPRKAGRLRDRERAATGADDGRARADAAALLDDHLRALHGRRAPWGVTLHEVQEEVCRHALLERPPRSRVRLPGDVLVRLDRETLAEARATLVRLAELAGWDADGPGDPWFGAELRTAEEAEEAGERVARLATGRVEETRRTLGDVFRGVHLPASPTVLDWDRVLATVGQVRDTLEVFRPEVFDIPLDDLVAATGDAAGRRAAGSDLGVVERWRVRRQARALLRPGRPPADLHAALREAHAQRHAWRDLAGSGGRPEIPVELDRARAAHDALVDDVSWVDDRLPHDADDLDLVELDLPELAGRVGALHAAADRLATAPEQRLALDALDRFGLTPLVEDLRGRGVAAERVATELEWVWWCSLADEIGARDPVVSGHDGRALTEAVATLVDADRDALESQVPRVLAAVSARVAEVRRARPDQETRLRSEAARSRRPGPLPDLLSSVGELATAVRPCWTTSPLAVPSVLPPGEWFDVVVVDEASLVAPAEAVAALSRGRRVVVVGDRLALPPTPFVVSAGVDVPEETDTESVLDVLEGVLPERRLTWQYGVLDERLVALVDHELYEDALVTFPGTGTEPVLRHELVDGHGVVAEGEAAVESTPAEVARVVELVLDHARRRPDRSLVVIALGPGHRRLVEAAVRDAVARADDRVAGFFGEDRPEAFAVRDTDHVQGETWDDVLLTVGFGKTPHGRVLHRFGAIGTDTGHRRLGVALTRARRSLTVVSTITADELDPDRLRTSGARMLRAVLEHVEARSGEEGVRTSDEDGPVLLGDLARRLREHGLVVHEQVGTSTVPVELAVEDPTRPGRLLLAVESDGPGYARVGSGRDRDLVRVAELERRGWQHLRVWSTDVFRDPARVVSRVLEAAGVRRAPGG</sequence>
<dbReference type="SUPFAM" id="SSF52980">
    <property type="entry name" value="Restriction endonuclease-like"/>
    <property type="match status" value="1"/>
</dbReference>
<feature type="domain" description="Restriction endonuclease type II-like" evidence="3">
    <location>
        <begin position="1147"/>
        <end position="1239"/>
    </location>
</feature>
<evidence type="ECO:0000256" key="1">
    <source>
        <dbReference type="SAM" id="MobiDB-lite"/>
    </source>
</evidence>
<keyword evidence="4" id="KW-0547">Nucleotide-binding</keyword>
<dbReference type="InterPro" id="IPR050534">
    <property type="entry name" value="Coronavir_polyprotein_1ab"/>
</dbReference>
<organism evidence="4 5">
    <name type="scientific">Phycicoccus sonneratiae</name>
    <dbReference type="NCBI Taxonomy" id="2807628"/>
    <lineage>
        <taxon>Bacteria</taxon>
        <taxon>Bacillati</taxon>
        <taxon>Actinomycetota</taxon>
        <taxon>Actinomycetes</taxon>
        <taxon>Micrococcales</taxon>
        <taxon>Intrasporangiaceae</taxon>
        <taxon>Phycicoccus</taxon>
    </lineage>
</organism>
<feature type="compositionally biased region" description="Basic and acidic residues" evidence="1">
    <location>
        <begin position="791"/>
        <end position="804"/>
    </location>
</feature>
<accession>A0ABS2CQH7</accession>
<keyword evidence="5" id="KW-1185">Reference proteome</keyword>
<dbReference type="Pfam" id="PF13086">
    <property type="entry name" value="AAA_11"/>
    <property type="match status" value="1"/>
</dbReference>
<feature type="region of interest" description="Disordered" evidence="1">
    <location>
        <begin position="375"/>
        <end position="394"/>
    </location>
</feature>
<evidence type="ECO:0000313" key="4">
    <source>
        <dbReference type="EMBL" id="MBM6402140.1"/>
    </source>
</evidence>
<evidence type="ECO:0000259" key="3">
    <source>
        <dbReference type="Pfam" id="PF18741"/>
    </source>
</evidence>
<dbReference type="EMBL" id="JAFDVD010000021">
    <property type="protein sequence ID" value="MBM6402140.1"/>
    <property type="molecule type" value="Genomic_DNA"/>
</dbReference>
<dbReference type="InterPro" id="IPR041677">
    <property type="entry name" value="DNA2/NAM7_AAA_11"/>
</dbReference>
<dbReference type="InterPro" id="IPR027417">
    <property type="entry name" value="P-loop_NTPase"/>
</dbReference>
<proteinExistence type="predicted"/>
<dbReference type="PANTHER" id="PTHR43788">
    <property type="entry name" value="DNA2/NAM7 HELICASE FAMILY MEMBER"/>
    <property type="match status" value="1"/>
</dbReference>
<protein>
    <submittedName>
        <fullName evidence="4">DNA helicase</fullName>
    </submittedName>
</protein>
<gene>
    <name evidence="4" type="ORF">JQN70_17220</name>
</gene>
<dbReference type="Proteomes" id="UP001430172">
    <property type="component" value="Unassembled WGS sequence"/>
</dbReference>
<dbReference type="PANTHER" id="PTHR43788:SF8">
    <property type="entry name" value="DNA-BINDING PROTEIN SMUBP-2"/>
    <property type="match status" value="1"/>
</dbReference>
<keyword evidence="4" id="KW-0067">ATP-binding</keyword>
<comment type="caution">
    <text evidence="4">The sequence shown here is derived from an EMBL/GenBank/DDBJ whole genome shotgun (WGS) entry which is preliminary data.</text>
</comment>
<feature type="domain" description="DNA2/NAM7 helicase helicase" evidence="2">
    <location>
        <begin position="277"/>
        <end position="340"/>
    </location>
</feature>
<evidence type="ECO:0000259" key="2">
    <source>
        <dbReference type="Pfam" id="PF13086"/>
    </source>
</evidence>
<dbReference type="InterPro" id="IPR011335">
    <property type="entry name" value="Restrct_endonuc-II-like"/>
</dbReference>
<keyword evidence="4" id="KW-0378">Hydrolase</keyword>
<evidence type="ECO:0000313" key="5">
    <source>
        <dbReference type="Proteomes" id="UP001430172"/>
    </source>
</evidence>
<keyword evidence="4" id="KW-0347">Helicase</keyword>
<dbReference type="Gene3D" id="3.40.50.300">
    <property type="entry name" value="P-loop containing nucleotide triphosphate hydrolases"/>
    <property type="match status" value="3"/>
</dbReference>